<accession>A0AA36FD48</accession>
<reference evidence="1" key="1">
    <citation type="submission" date="2023-08" db="EMBL/GenBank/DDBJ databases">
        <authorList>
            <person name="Alioto T."/>
            <person name="Alioto T."/>
            <person name="Gomez Garrido J."/>
        </authorList>
    </citation>
    <scope>NUCLEOTIDE SEQUENCE</scope>
</reference>
<sequence length="184" mass="21218">MQFKIGLSAISRDESRRFKRTRCDCKSLDIDIAVTAASAIFPTMNRSPINIRHFIHNTSFHNAFLQSLIPFSPVKMSDAKNRKINDETQLSRTSLIHFPSPAVRKAEMPDLDCSKYAESVGKLCAEFTSRFVDFRKYESEFKLFSQLFDLVPEDSLDWCQMELIDLQSDMNSRRAYDSNDLVTI</sequence>
<evidence type="ECO:0000313" key="1">
    <source>
        <dbReference type="EMBL" id="CAI9733790.1"/>
    </source>
</evidence>
<name>A0AA36FD48_OCTVU</name>
<evidence type="ECO:0000313" key="2">
    <source>
        <dbReference type="Proteomes" id="UP001162480"/>
    </source>
</evidence>
<dbReference type="AlphaFoldDB" id="A0AA36FD48"/>
<gene>
    <name evidence="1" type="ORF">OCTVUL_1B023848</name>
</gene>
<dbReference type="Proteomes" id="UP001162480">
    <property type="component" value="Chromosome 15"/>
</dbReference>
<protein>
    <submittedName>
        <fullName evidence="1">Uncharacterized protein</fullName>
    </submittedName>
</protein>
<dbReference type="EMBL" id="OX597828">
    <property type="protein sequence ID" value="CAI9733790.1"/>
    <property type="molecule type" value="Genomic_DNA"/>
</dbReference>
<proteinExistence type="predicted"/>
<organism evidence="1 2">
    <name type="scientific">Octopus vulgaris</name>
    <name type="common">Common octopus</name>
    <dbReference type="NCBI Taxonomy" id="6645"/>
    <lineage>
        <taxon>Eukaryota</taxon>
        <taxon>Metazoa</taxon>
        <taxon>Spiralia</taxon>
        <taxon>Lophotrochozoa</taxon>
        <taxon>Mollusca</taxon>
        <taxon>Cephalopoda</taxon>
        <taxon>Coleoidea</taxon>
        <taxon>Octopodiformes</taxon>
        <taxon>Octopoda</taxon>
        <taxon>Incirrata</taxon>
        <taxon>Octopodidae</taxon>
        <taxon>Octopus</taxon>
    </lineage>
</organism>
<keyword evidence="2" id="KW-1185">Reference proteome</keyword>